<keyword evidence="7 13" id="KW-0227">DNA damage</keyword>
<feature type="domain" description="HhH-GPD" evidence="15">
    <location>
        <begin position="41"/>
        <end position="192"/>
    </location>
</feature>
<dbReference type="CDD" id="cd03431">
    <property type="entry name" value="NUDIX_DNA_Glycosylase_C-MutY"/>
    <property type="match status" value="1"/>
</dbReference>
<dbReference type="PANTHER" id="PTHR42944">
    <property type="entry name" value="ADENINE DNA GLYCOSYLASE"/>
    <property type="match status" value="1"/>
</dbReference>
<comment type="function">
    <text evidence="13">Adenine glycosylase active on G-A mispairs.</text>
</comment>
<keyword evidence="9 13" id="KW-0408">Iron</keyword>
<dbReference type="EMBL" id="JBHLVF010000017">
    <property type="protein sequence ID" value="MFC0392212.1"/>
    <property type="molecule type" value="Genomic_DNA"/>
</dbReference>
<keyword evidence="5" id="KW-0004">4Fe-4S</keyword>
<dbReference type="InterPro" id="IPR004035">
    <property type="entry name" value="Endouclease-III_FeS-bd_BS"/>
</dbReference>
<evidence type="ECO:0000256" key="10">
    <source>
        <dbReference type="ARBA" id="ARBA00023014"/>
    </source>
</evidence>
<evidence type="ECO:0000256" key="9">
    <source>
        <dbReference type="ARBA" id="ARBA00023004"/>
    </source>
</evidence>
<dbReference type="NCBIfam" id="TIGR01084">
    <property type="entry name" value="mutY"/>
    <property type="match status" value="1"/>
</dbReference>
<dbReference type="InterPro" id="IPR023170">
    <property type="entry name" value="HhH_base_excis_C"/>
</dbReference>
<evidence type="ECO:0000256" key="5">
    <source>
        <dbReference type="ARBA" id="ARBA00022485"/>
    </source>
</evidence>
<comment type="catalytic activity">
    <reaction evidence="1 13">
        <text>Hydrolyzes free adenine bases from 7,8-dihydro-8-oxoguanine:adenine mismatched double-stranded DNA, leaving an apurinic site.</text>
        <dbReference type="EC" id="3.2.2.31"/>
    </reaction>
</comment>
<keyword evidence="8 16" id="KW-0378">Hydrolase</keyword>
<dbReference type="InterPro" id="IPR011257">
    <property type="entry name" value="DNA_glycosylase"/>
</dbReference>
<dbReference type="InterPro" id="IPR029119">
    <property type="entry name" value="MutY_C"/>
</dbReference>
<dbReference type="RefSeq" id="WP_204819323.1">
    <property type="nucleotide sequence ID" value="NZ_JANHOF010000003.1"/>
</dbReference>
<feature type="region of interest" description="Disordered" evidence="14">
    <location>
        <begin position="272"/>
        <end position="299"/>
    </location>
</feature>
<evidence type="ECO:0000256" key="7">
    <source>
        <dbReference type="ARBA" id="ARBA00022763"/>
    </source>
</evidence>
<accession>A0ABV6J9J2</accession>
<proteinExistence type="inferred from homology"/>
<keyword evidence="10" id="KW-0411">Iron-sulfur</keyword>
<dbReference type="EC" id="3.2.2.31" evidence="3 13"/>
<comment type="similarity">
    <text evidence="2 13">Belongs to the Nth/MutY family.</text>
</comment>
<dbReference type="SUPFAM" id="SSF48150">
    <property type="entry name" value="DNA-glycosylase"/>
    <property type="match status" value="1"/>
</dbReference>
<evidence type="ECO:0000256" key="11">
    <source>
        <dbReference type="ARBA" id="ARBA00023204"/>
    </source>
</evidence>
<keyword evidence="6" id="KW-0479">Metal-binding</keyword>
<evidence type="ECO:0000256" key="14">
    <source>
        <dbReference type="SAM" id="MobiDB-lite"/>
    </source>
</evidence>
<evidence type="ECO:0000256" key="12">
    <source>
        <dbReference type="ARBA" id="ARBA00023295"/>
    </source>
</evidence>
<evidence type="ECO:0000313" key="17">
    <source>
        <dbReference type="Proteomes" id="UP001589818"/>
    </source>
</evidence>
<keyword evidence="17" id="KW-1185">Reference proteome</keyword>
<evidence type="ECO:0000256" key="3">
    <source>
        <dbReference type="ARBA" id="ARBA00012045"/>
    </source>
</evidence>
<dbReference type="Gene3D" id="1.10.1670.10">
    <property type="entry name" value="Helix-hairpin-Helix base-excision DNA repair enzymes (C-terminal)"/>
    <property type="match status" value="1"/>
</dbReference>
<dbReference type="InterPro" id="IPR015797">
    <property type="entry name" value="NUDIX_hydrolase-like_dom_sf"/>
</dbReference>
<dbReference type="Proteomes" id="UP001589818">
    <property type="component" value="Unassembled WGS sequence"/>
</dbReference>
<sequence length="434" mass="48263">MTTEAAEYFSRELLGWYRENKRILPWRMNRDPYRIWVSEVMLQQTRVDTVIPYYERFMDKFPTAAALAEAPEEEVLKCWEGLGYYSRARNLQAGAQEVVGRHDGVVPDDKEAVSALRGVGPYTTGAIMSIAFNRPEPAVDGNVMRVLSRYFCLEDDIAKPSTRVSIEKLAASLIPEGAAGDFNQALMELGALVCTPKSPGCLTCPVMAHCEGRMAGKEHILPIKTKAKPPRPEVRLAALVVGTGEHAGQILIRQRPDSGLLARMWELPHVTGPAAEAGESTGDANPKKRRRSGVKSVPVSQLAREGQMDVLCRALAKEEKMLIRPTGWWGEAEHVFSHLIWDVQVYTAEFGFVLDEAAATEETAAVALDRAAEAQAGYAVLHDIQNESTMASSQVKPGEGLPPHYRWIGPEHMMNYAFPNVFLRLLREYWETVD</sequence>
<reference evidence="16 17" key="1">
    <citation type="submission" date="2024-09" db="EMBL/GenBank/DDBJ databases">
        <authorList>
            <person name="Sun Q."/>
            <person name="Mori K."/>
        </authorList>
    </citation>
    <scope>NUCLEOTIDE SEQUENCE [LARGE SCALE GENOMIC DNA]</scope>
    <source>
        <strain evidence="16 17">CCM 4839</strain>
    </source>
</reference>
<dbReference type="CDD" id="cd00056">
    <property type="entry name" value="ENDO3c"/>
    <property type="match status" value="1"/>
</dbReference>
<evidence type="ECO:0000256" key="1">
    <source>
        <dbReference type="ARBA" id="ARBA00000843"/>
    </source>
</evidence>
<evidence type="ECO:0000259" key="15">
    <source>
        <dbReference type="SMART" id="SM00478"/>
    </source>
</evidence>
<dbReference type="InterPro" id="IPR003265">
    <property type="entry name" value="HhH-GPD_domain"/>
</dbReference>
<dbReference type="InterPro" id="IPR044298">
    <property type="entry name" value="MIG/MutY"/>
</dbReference>
<comment type="caution">
    <text evidence="16">The sequence shown here is derived from an EMBL/GenBank/DDBJ whole genome shotgun (WGS) entry which is preliminary data.</text>
</comment>
<dbReference type="Pfam" id="PF14815">
    <property type="entry name" value="NUDIX_4"/>
    <property type="match status" value="1"/>
</dbReference>
<comment type="cofactor">
    <cofactor evidence="13">
        <name>[4Fe-4S] cluster</name>
        <dbReference type="ChEBI" id="CHEBI:49883"/>
    </cofactor>
    <text evidence="13">Binds 1 [4Fe-4S] cluster.</text>
</comment>
<evidence type="ECO:0000256" key="2">
    <source>
        <dbReference type="ARBA" id="ARBA00008343"/>
    </source>
</evidence>
<gene>
    <name evidence="16" type="primary">mutY</name>
    <name evidence="16" type="ORF">ACFFJ8_12645</name>
</gene>
<dbReference type="PROSITE" id="PS00764">
    <property type="entry name" value="ENDONUCLEASE_III_1"/>
    <property type="match status" value="1"/>
</dbReference>
<protein>
    <recommendedName>
        <fullName evidence="4 13">Adenine DNA glycosylase</fullName>
        <ecNumber evidence="3 13">3.2.2.31</ecNumber>
    </recommendedName>
</protein>
<keyword evidence="11" id="KW-0234">DNA repair</keyword>
<dbReference type="InterPro" id="IPR005760">
    <property type="entry name" value="A/G_AdeGlyc_MutY"/>
</dbReference>
<dbReference type="Pfam" id="PF00730">
    <property type="entry name" value="HhH-GPD"/>
    <property type="match status" value="1"/>
</dbReference>
<dbReference type="PANTHER" id="PTHR42944:SF1">
    <property type="entry name" value="ADENINE DNA GLYCOSYLASE"/>
    <property type="match status" value="1"/>
</dbReference>
<dbReference type="GO" id="GO:0000701">
    <property type="term" value="F:purine-specific mismatch base pair DNA N-glycosylase activity"/>
    <property type="evidence" value="ECO:0007669"/>
    <property type="project" value="UniProtKB-EC"/>
</dbReference>
<dbReference type="Gene3D" id="3.90.79.10">
    <property type="entry name" value="Nucleoside Triphosphate Pyrophosphohydrolase"/>
    <property type="match status" value="1"/>
</dbReference>
<evidence type="ECO:0000256" key="6">
    <source>
        <dbReference type="ARBA" id="ARBA00022723"/>
    </source>
</evidence>
<keyword evidence="12 13" id="KW-0326">Glycosidase</keyword>
<evidence type="ECO:0000256" key="4">
    <source>
        <dbReference type="ARBA" id="ARBA00022023"/>
    </source>
</evidence>
<evidence type="ECO:0000256" key="8">
    <source>
        <dbReference type="ARBA" id="ARBA00022801"/>
    </source>
</evidence>
<name>A0ABV6J9J2_9BACL</name>
<organism evidence="16 17">
    <name type="scientific">Paenibacillus mendelii</name>
    <dbReference type="NCBI Taxonomy" id="206163"/>
    <lineage>
        <taxon>Bacteria</taxon>
        <taxon>Bacillati</taxon>
        <taxon>Bacillota</taxon>
        <taxon>Bacilli</taxon>
        <taxon>Bacillales</taxon>
        <taxon>Paenibacillaceae</taxon>
        <taxon>Paenibacillus</taxon>
    </lineage>
</organism>
<dbReference type="SUPFAM" id="SSF55811">
    <property type="entry name" value="Nudix"/>
    <property type="match status" value="1"/>
</dbReference>
<evidence type="ECO:0000256" key="13">
    <source>
        <dbReference type="RuleBase" id="RU365096"/>
    </source>
</evidence>
<dbReference type="SMART" id="SM00478">
    <property type="entry name" value="ENDO3c"/>
    <property type="match status" value="1"/>
</dbReference>
<evidence type="ECO:0000313" key="16">
    <source>
        <dbReference type="EMBL" id="MFC0392212.1"/>
    </source>
</evidence>
<dbReference type="Gene3D" id="1.10.340.30">
    <property type="entry name" value="Hypothetical protein, domain 2"/>
    <property type="match status" value="1"/>
</dbReference>